<organism evidence="2">
    <name type="scientific">Zea mays</name>
    <name type="common">Maize</name>
    <dbReference type="NCBI Taxonomy" id="4577"/>
    <lineage>
        <taxon>Eukaryota</taxon>
        <taxon>Viridiplantae</taxon>
        <taxon>Streptophyta</taxon>
        <taxon>Embryophyta</taxon>
        <taxon>Tracheophyta</taxon>
        <taxon>Spermatophyta</taxon>
        <taxon>Magnoliopsida</taxon>
        <taxon>Liliopsida</taxon>
        <taxon>Poales</taxon>
        <taxon>Poaceae</taxon>
        <taxon>PACMAD clade</taxon>
        <taxon>Panicoideae</taxon>
        <taxon>Andropogonodae</taxon>
        <taxon>Andropogoneae</taxon>
        <taxon>Tripsacinae</taxon>
        <taxon>Zea</taxon>
    </lineage>
</organism>
<dbReference type="EMBL" id="BT068454">
    <property type="protein sequence ID" value="ACN35351.1"/>
    <property type="molecule type" value="mRNA"/>
</dbReference>
<evidence type="ECO:0000313" key="2">
    <source>
        <dbReference type="EMBL" id="ACN35351.1"/>
    </source>
</evidence>
<protein>
    <submittedName>
        <fullName evidence="2">Uncharacterized protein</fullName>
    </submittedName>
</protein>
<sequence length="199" mass="21346">MLCRGELWSCSCSAGDSPVKQASSAPGKSRPDTDSTSGPRHACRGFSAGDSPRLPSPHDSAPRATMSSASFTLTLRASTSDLRILLSVTAVVNCWLASVSCLKSDAFSPRSWSTCVSRSARWACFLFLDRRADSRFDTIRRILFTSCGFVLCSHGPPSMSSSESLSESEPLVPPRAWLSFRYRLVADVGLAAAAASQRS</sequence>
<evidence type="ECO:0000256" key="1">
    <source>
        <dbReference type="SAM" id="MobiDB-lite"/>
    </source>
</evidence>
<feature type="region of interest" description="Disordered" evidence="1">
    <location>
        <begin position="13"/>
        <end position="63"/>
    </location>
</feature>
<reference evidence="2" key="2">
    <citation type="submission" date="2012-06" db="EMBL/GenBank/DDBJ databases">
        <authorList>
            <person name="Yu Y."/>
            <person name="Currie J."/>
            <person name="Lomeli R."/>
            <person name="Angelova A."/>
            <person name="Collura K."/>
            <person name="Wissotski M."/>
            <person name="Campos D."/>
            <person name="Kudrna D."/>
            <person name="Golser W."/>
            <person name="Ashely E."/>
            <person name="Descour A."/>
            <person name="Fernandes J."/>
            <person name="Soderlund C."/>
            <person name="Walbot V."/>
        </authorList>
    </citation>
    <scope>NUCLEOTIDE SEQUENCE</scope>
    <source>
        <strain evidence="2">B73</strain>
    </source>
</reference>
<feature type="compositionally biased region" description="Polar residues" evidence="1">
    <location>
        <begin position="13"/>
        <end position="26"/>
    </location>
</feature>
<proteinExistence type="evidence at transcript level"/>
<dbReference type="AlphaFoldDB" id="C0PJI5"/>
<reference evidence="2" key="1">
    <citation type="journal article" date="2009" name="PLoS Genet.">
        <title>Sequencing, mapping, and analysis of 27,455 maize full-length cDNAs.</title>
        <authorList>
            <person name="Soderlund C."/>
            <person name="Descour A."/>
            <person name="Kudrna D."/>
            <person name="Bomhoff M."/>
            <person name="Boyd L."/>
            <person name="Currie J."/>
            <person name="Angelova A."/>
            <person name="Collura K."/>
            <person name="Wissotski M."/>
            <person name="Ashley E."/>
            <person name="Morrow D."/>
            <person name="Fernandes J."/>
            <person name="Walbot V."/>
            <person name="Yu Y."/>
        </authorList>
    </citation>
    <scope>NUCLEOTIDE SEQUENCE</scope>
    <source>
        <strain evidence="2">B73</strain>
    </source>
</reference>
<name>C0PJI5_MAIZE</name>
<accession>C0PJI5</accession>